<evidence type="ECO:0000256" key="11">
    <source>
        <dbReference type="ARBA" id="ARBA00049524"/>
    </source>
</evidence>
<dbReference type="GeneID" id="59344229"/>
<dbReference type="PANTHER" id="PTHR20531">
    <property type="entry name" value="N-ALPHA-ACETYLTRANSFERASE 40"/>
    <property type="match status" value="1"/>
</dbReference>
<dbReference type="CDD" id="cd04301">
    <property type="entry name" value="NAT_SF"/>
    <property type="match status" value="1"/>
</dbReference>
<dbReference type="Proteomes" id="UP000636479">
    <property type="component" value="Unassembled WGS sequence"/>
</dbReference>
<comment type="similarity">
    <text evidence="3">Belongs to the acetyltransferase family. NAA40 subfamily.</text>
</comment>
<evidence type="ECO:0000256" key="8">
    <source>
        <dbReference type="ARBA" id="ARBA00023242"/>
    </source>
</evidence>
<evidence type="ECO:0000256" key="6">
    <source>
        <dbReference type="ARBA" id="ARBA00022490"/>
    </source>
</evidence>
<keyword evidence="14" id="KW-1185">Reference proteome</keyword>
<keyword evidence="8" id="KW-0539">Nucleus</keyword>
<comment type="catalytic activity">
    <reaction evidence="10">
        <text>N-terminal L-seryl-[histone H2A] + acetyl-CoA = N-terminal N(alpha)-acetyl-L-seryl-[histone H2A] + CoA + H(+)</text>
        <dbReference type="Rhea" id="RHEA:50600"/>
        <dbReference type="Rhea" id="RHEA-COMP:12742"/>
        <dbReference type="Rhea" id="RHEA-COMP:12744"/>
        <dbReference type="ChEBI" id="CHEBI:15378"/>
        <dbReference type="ChEBI" id="CHEBI:57287"/>
        <dbReference type="ChEBI" id="CHEBI:57288"/>
        <dbReference type="ChEBI" id="CHEBI:64738"/>
        <dbReference type="ChEBI" id="CHEBI:83690"/>
        <dbReference type="EC" id="2.3.1.257"/>
    </reaction>
</comment>
<dbReference type="Gene3D" id="3.40.630.30">
    <property type="match status" value="1"/>
</dbReference>
<dbReference type="PANTHER" id="PTHR20531:SF1">
    <property type="entry name" value="N-ALPHA-ACETYLTRANSFERASE 40"/>
    <property type="match status" value="1"/>
</dbReference>
<dbReference type="InterPro" id="IPR000182">
    <property type="entry name" value="GNAT_dom"/>
</dbReference>
<evidence type="ECO:0000256" key="9">
    <source>
        <dbReference type="ARBA" id="ARBA00023315"/>
    </source>
</evidence>
<evidence type="ECO:0000256" key="10">
    <source>
        <dbReference type="ARBA" id="ARBA00047821"/>
    </source>
</evidence>
<comment type="caution">
    <text evidence="13">The sequence shown here is derived from an EMBL/GenBank/DDBJ whole genome shotgun (WGS) entry which is preliminary data.</text>
</comment>
<keyword evidence="9" id="KW-0012">Acyltransferase</keyword>
<dbReference type="RefSeq" id="XP_037222005.1">
    <property type="nucleotide sequence ID" value="XM_037361713.1"/>
</dbReference>
<sequence length="195" mass="21952">MSDIAFGSKHVAAANKAPASQIAKSIGTPAETTHGFVVKLADELDDTSRESIWAIFAANMRAMYTNSSFGWDPPAKKAELFDPLSRFLLVKTGAALVAFVTFRFEFEDGNDILYCYDLQVSEAARRRGLGRVLMEYLANIAKDMKMQKIMLTVFKGKHSNIAALRFYETAGFRMDWQSPNDEDEEDYKILSKRIQ</sequence>
<reference evidence="13" key="1">
    <citation type="submission" date="2020-05" db="EMBL/GenBank/DDBJ databases">
        <title>Mycena genomes resolve the evolution of fungal bioluminescence.</title>
        <authorList>
            <person name="Tsai I.J."/>
        </authorList>
    </citation>
    <scope>NUCLEOTIDE SEQUENCE</scope>
    <source>
        <strain evidence="13">171206Taipei</strain>
    </source>
</reference>
<dbReference type="GO" id="GO:0010485">
    <property type="term" value="F:histone H4 acetyltransferase activity"/>
    <property type="evidence" value="ECO:0007669"/>
    <property type="project" value="InterPro"/>
</dbReference>
<evidence type="ECO:0000256" key="5">
    <source>
        <dbReference type="ARBA" id="ARBA00015043"/>
    </source>
</evidence>
<evidence type="ECO:0000313" key="13">
    <source>
        <dbReference type="EMBL" id="KAF7306986.1"/>
    </source>
</evidence>
<dbReference type="GO" id="GO:1990189">
    <property type="term" value="F:protein N-terminal-serine acetyltransferase activity"/>
    <property type="evidence" value="ECO:0007669"/>
    <property type="project" value="UniProtKB-EC"/>
</dbReference>
<gene>
    <name evidence="13" type="ORF">MIND_00491400</name>
</gene>
<evidence type="ECO:0000313" key="14">
    <source>
        <dbReference type="Proteomes" id="UP000636479"/>
    </source>
</evidence>
<evidence type="ECO:0000256" key="1">
    <source>
        <dbReference type="ARBA" id="ARBA00004123"/>
    </source>
</evidence>
<dbReference type="InterPro" id="IPR016181">
    <property type="entry name" value="Acyl_CoA_acyltransferase"/>
</dbReference>
<keyword evidence="7 13" id="KW-0808">Transferase</keyword>
<dbReference type="GO" id="GO:0043998">
    <property type="term" value="F:histone H2A acetyltransferase activity"/>
    <property type="evidence" value="ECO:0007669"/>
    <property type="project" value="InterPro"/>
</dbReference>
<organism evidence="13 14">
    <name type="scientific">Mycena indigotica</name>
    <dbReference type="NCBI Taxonomy" id="2126181"/>
    <lineage>
        <taxon>Eukaryota</taxon>
        <taxon>Fungi</taxon>
        <taxon>Dikarya</taxon>
        <taxon>Basidiomycota</taxon>
        <taxon>Agaricomycotina</taxon>
        <taxon>Agaricomycetes</taxon>
        <taxon>Agaricomycetidae</taxon>
        <taxon>Agaricales</taxon>
        <taxon>Marasmiineae</taxon>
        <taxon>Mycenaceae</taxon>
        <taxon>Mycena</taxon>
    </lineage>
</organism>
<dbReference type="EMBL" id="JACAZF010000004">
    <property type="protein sequence ID" value="KAF7306986.1"/>
    <property type="molecule type" value="Genomic_DNA"/>
</dbReference>
<comment type="catalytic activity">
    <reaction evidence="11">
        <text>N-terminal L-seryl-[histone H4] + acetyl-CoA = N-terminal N(alpha)-acetyl-L-seryl-[histone H4] + CoA + H(+)</text>
        <dbReference type="Rhea" id="RHEA:50596"/>
        <dbReference type="Rhea" id="RHEA-COMP:12740"/>
        <dbReference type="Rhea" id="RHEA-COMP:12743"/>
        <dbReference type="ChEBI" id="CHEBI:15378"/>
        <dbReference type="ChEBI" id="CHEBI:57287"/>
        <dbReference type="ChEBI" id="CHEBI:57288"/>
        <dbReference type="ChEBI" id="CHEBI:64738"/>
        <dbReference type="ChEBI" id="CHEBI:83690"/>
        <dbReference type="EC" id="2.3.1.257"/>
    </reaction>
</comment>
<dbReference type="EC" id="2.3.1.257" evidence="4"/>
<feature type="domain" description="N-acetyltransferase" evidence="12">
    <location>
        <begin position="36"/>
        <end position="195"/>
    </location>
</feature>
<dbReference type="InterPro" id="IPR039949">
    <property type="entry name" value="NAA40"/>
</dbReference>
<dbReference type="GO" id="GO:0005737">
    <property type="term" value="C:cytoplasm"/>
    <property type="evidence" value="ECO:0007669"/>
    <property type="project" value="UniProtKB-SubCell"/>
</dbReference>
<evidence type="ECO:0000256" key="3">
    <source>
        <dbReference type="ARBA" id="ARBA00008870"/>
    </source>
</evidence>
<evidence type="ECO:0000256" key="7">
    <source>
        <dbReference type="ARBA" id="ARBA00022679"/>
    </source>
</evidence>
<evidence type="ECO:0000256" key="2">
    <source>
        <dbReference type="ARBA" id="ARBA00004496"/>
    </source>
</evidence>
<evidence type="ECO:0000259" key="12">
    <source>
        <dbReference type="PROSITE" id="PS51186"/>
    </source>
</evidence>
<keyword evidence="6" id="KW-0963">Cytoplasm</keyword>
<dbReference type="AlphaFoldDB" id="A0A8H6SYI6"/>
<accession>A0A8H6SYI6</accession>
<dbReference type="SUPFAM" id="SSF55729">
    <property type="entry name" value="Acyl-CoA N-acyltransferases (Nat)"/>
    <property type="match status" value="1"/>
</dbReference>
<dbReference type="Pfam" id="PF00583">
    <property type="entry name" value="Acetyltransf_1"/>
    <property type="match status" value="1"/>
</dbReference>
<name>A0A8H6SYI6_9AGAR</name>
<dbReference type="GO" id="GO:0005634">
    <property type="term" value="C:nucleus"/>
    <property type="evidence" value="ECO:0007669"/>
    <property type="project" value="UniProtKB-SubCell"/>
</dbReference>
<dbReference type="PROSITE" id="PS51186">
    <property type="entry name" value="GNAT"/>
    <property type="match status" value="1"/>
</dbReference>
<protein>
    <recommendedName>
        <fullName evidence="5">N-alpha-acetyltransferase 40</fullName>
        <ecNumber evidence="4">2.3.1.257</ecNumber>
    </recommendedName>
</protein>
<comment type="subcellular location">
    <subcellularLocation>
        <location evidence="2">Cytoplasm</location>
    </subcellularLocation>
    <subcellularLocation>
        <location evidence="1">Nucleus</location>
    </subcellularLocation>
</comment>
<evidence type="ECO:0000256" key="4">
    <source>
        <dbReference type="ARBA" id="ARBA00012950"/>
    </source>
</evidence>
<proteinExistence type="inferred from homology"/>
<dbReference type="OrthoDB" id="424551at2759"/>